<organism evidence="2 3">
    <name type="scientific">Ardenticatena maritima</name>
    <dbReference type="NCBI Taxonomy" id="872965"/>
    <lineage>
        <taxon>Bacteria</taxon>
        <taxon>Bacillati</taxon>
        <taxon>Chloroflexota</taxon>
        <taxon>Ardenticatenia</taxon>
        <taxon>Ardenticatenales</taxon>
        <taxon>Ardenticatenaceae</taxon>
        <taxon>Ardenticatena</taxon>
    </lineage>
</organism>
<feature type="region of interest" description="Disordered" evidence="1">
    <location>
        <begin position="30"/>
        <end position="59"/>
    </location>
</feature>
<feature type="compositionally biased region" description="Basic and acidic residues" evidence="1">
    <location>
        <begin position="48"/>
        <end position="59"/>
    </location>
</feature>
<gene>
    <name evidence="2" type="ORF">ARMA_0820</name>
</gene>
<evidence type="ECO:0000256" key="1">
    <source>
        <dbReference type="SAM" id="MobiDB-lite"/>
    </source>
</evidence>
<comment type="caution">
    <text evidence="2">The sequence shown here is derived from an EMBL/GenBank/DDBJ whole genome shotgun (WGS) entry which is preliminary data.</text>
</comment>
<name>A0A0M9UC33_9CHLR</name>
<protein>
    <submittedName>
        <fullName evidence="2">Uncharacterized protein</fullName>
    </submittedName>
</protein>
<keyword evidence="3" id="KW-1185">Reference proteome</keyword>
<dbReference type="Proteomes" id="UP000037784">
    <property type="component" value="Unassembled WGS sequence"/>
</dbReference>
<reference evidence="3" key="2">
    <citation type="submission" date="2015-08" db="EMBL/GenBank/DDBJ databases">
        <title>Draft Genome Sequence of a Heterotrophic Facultative Anaerobic Bacterium Ardenticatena maritima Strain 110S.</title>
        <authorList>
            <person name="Kawaichi S."/>
            <person name="Yoshida T."/>
            <person name="Sako Y."/>
            <person name="Nakamura R."/>
        </authorList>
    </citation>
    <scope>NUCLEOTIDE SEQUENCE [LARGE SCALE GENOMIC DNA]</scope>
    <source>
        <strain evidence="3">110S</strain>
    </source>
</reference>
<sequence length="59" mass="6673">MQGYLRVPRINTLARTEAARYGKVWQPNVEKKPFGSGKKVQGGSYHIKKTDAHAEKFTP</sequence>
<proteinExistence type="predicted"/>
<dbReference type="InParanoid" id="A0A0M9UC33"/>
<reference evidence="2 3" key="1">
    <citation type="journal article" date="2015" name="Genome Announc.">
        <title>Draft Genome Sequence of a Heterotrophic Facultative Anaerobic Thermophilic Bacterium, Ardenticatena maritima Strain 110ST.</title>
        <authorList>
            <person name="Kawaichi S."/>
            <person name="Yoshida T."/>
            <person name="Sako Y."/>
            <person name="Nakamura R."/>
        </authorList>
    </citation>
    <scope>NUCLEOTIDE SEQUENCE [LARGE SCALE GENOMIC DNA]</scope>
    <source>
        <strain evidence="2 3">110S</strain>
    </source>
</reference>
<dbReference type="AlphaFoldDB" id="A0A0M9UC33"/>
<dbReference type="EMBL" id="BBZA01000053">
    <property type="protein sequence ID" value="GAP62397.1"/>
    <property type="molecule type" value="Genomic_DNA"/>
</dbReference>
<evidence type="ECO:0000313" key="2">
    <source>
        <dbReference type="EMBL" id="GAP62397.1"/>
    </source>
</evidence>
<evidence type="ECO:0000313" key="3">
    <source>
        <dbReference type="Proteomes" id="UP000037784"/>
    </source>
</evidence>
<accession>A0A0M9UC33</accession>